<comment type="similarity">
    <text evidence="1">Belongs to the glycosyl hydrolase 29 family.</text>
</comment>
<reference evidence="8 9" key="1">
    <citation type="submission" date="2024-05" db="EMBL/GenBank/DDBJ databases">
        <authorList>
            <person name="Liu Q."/>
            <person name="Xin Y.-H."/>
        </authorList>
    </citation>
    <scope>NUCLEOTIDE SEQUENCE [LARGE SCALE GENOMIC DNA]</scope>
    <source>
        <strain evidence="8 9">CGMCC 1.10181</strain>
    </source>
</reference>
<feature type="signal peptide" evidence="6">
    <location>
        <begin position="1"/>
        <end position="28"/>
    </location>
</feature>
<feature type="domain" description="Glycoside hydrolase family 29 N-terminal" evidence="7">
    <location>
        <begin position="21"/>
        <end position="424"/>
    </location>
</feature>
<evidence type="ECO:0000256" key="1">
    <source>
        <dbReference type="ARBA" id="ARBA00007951"/>
    </source>
</evidence>
<keyword evidence="9" id="KW-1185">Reference proteome</keyword>
<dbReference type="Gene3D" id="3.20.20.80">
    <property type="entry name" value="Glycosidases"/>
    <property type="match status" value="1"/>
</dbReference>
<proteinExistence type="inferred from homology"/>
<evidence type="ECO:0000256" key="3">
    <source>
        <dbReference type="ARBA" id="ARBA00022729"/>
    </source>
</evidence>
<dbReference type="SUPFAM" id="SSF51445">
    <property type="entry name" value="(Trans)glycosidases"/>
    <property type="match status" value="1"/>
</dbReference>
<organism evidence="8 9">
    <name type="scientific">Sphingomonas oligophenolica</name>
    <dbReference type="NCBI Taxonomy" id="301154"/>
    <lineage>
        <taxon>Bacteria</taxon>
        <taxon>Pseudomonadati</taxon>
        <taxon>Pseudomonadota</taxon>
        <taxon>Alphaproteobacteria</taxon>
        <taxon>Sphingomonadales</taxon>
        <taxon>Sphingomonadaceae</taxon>
        <taxon>Sphingomonas</taxon>
    </lineage>
</organism>
<dbReference type="EMBL" id="JBDIME010000019">
    <property type="protein sequence ID" value="MEN2791691.1"/>
    <property type="molecule type" value="Genomic_DNA"/>
</dbReference>
<dbReference type="PANTHER" id="PTHR10030:SF37">
    <property type="entry name" value="ALPHA-L-FUCOSIDASE-RELATED"/>
    <property type="match status" value="1"/>
</dbReference>
<dbReference type="PANTHER" id="PTHR10030">
    <property type="entry name" value="ALPHA-L-FUCOSIDASE"/>
    <property type="match status" value="1"/>
</dbReference>
<dbReference type="Pfam" id="PF01120">
    <property type="entry name" value="Alpha_L_fucos"/>
    <property type="match status" value="1"/>
</dbReference>
<evidence type="ECO:0000313" key="9">
    <source>
        <dbReference type="Proteomes" id="UP001419910"/>
    </source>
</evidence>
<evidence type="ECO:0000259" key="7">
    <source>
        <dbReference type="Pfam" id="PF01120"/>
    </source>
</evidence>
<protein>
    <recommendedName>
        <fullName evidence="2">alpha-L-fucosidase</fullName>
        <ecNumber evidence="2">3.2.1.51</ecNumber>
    </recommendedName>
</protein>
<dbReference type="Proteomes" id="UP001419910">
    <property type="component" value="Unassembled WGS sequence"/>
</dbReference>
<accession>A0ABU9Y795</accession>
<keyword evidence="4" id="KW-0378">Hydrolase</keyword>
<evidence type="ECO:0000313" key="8">
    <source>
        <dbReference type="EMBL" id="MEN2791691.1"/>
    </source>
</evidence>
<evidence type="ECO:0000256" key="2">
    <source>
        <dbReference type="ARBA" id="ARBA00012662"/>
    </source>
</evidence>
<dbReference type="InterPro" id="IPR000933">
    <property type="entry name" value="Glyco_hydro_29"/>
</dbReference>
<dbReference type="EC" id="3.2.1.51" evidence="2"/>
<gene>
    <name evidence="8" type="ORF">ABC974_18820</name>
</gene>
<dbReference type="InterPro" id="IPR013780">
    <property type="entry name" value="Glyco_hydro_b"/>
</dbReference>
<dbReference type="SMART" id="SM00812">
    <property type="entry name" value="Alpha_L_fucos"/>
    <property type="match status" value="1"/>
</dbReference>
<name>A0ABU9Y795_9SPHN</name>
<keyword evidence="5" id="KW-0326">Glycosidase</keyword>
<keyword evidence="3 6" id="KW-0732">Signal</keyword>
<dbReference type="InterPro" id="IPR006311">
    <property type="entry name" value="TAT_signal"/>
</dbReference>
<dbReference type="InterPro" id="IPR017853">
    <property type="entry name" value="GH"/>
</dbReference>
<feature type="chain" id="PRO_5046907150" description="alpha-L-fucosidase" evidence="6">
    <location>
        <begin position="29"/>
        <end position="541"/>
    </location>
</feature>
<sequence>MMDTIDRRHFVAGAAGLAGAAMASAAQAAEVEANWSSVIGAFEAPRWFQDAKFGIWAHWSAQCVPEFGDWYGRLMYVQGNPFYDHHLKHYGHPADTGFMEIENRWTAEHWDPEALIALYKRAGARYFVALAGHHDNLDTWDSSHHAWNTLRVGPKRDIVGTWEKIARAAGLRFGVSNHSSHAWHWWQTAYGYDAVGPRAGQRYDAFRLRKADGAGKWWDGLDPQELYTGGSFVPPDGIGSIESMNAWHDVHDGRWLEGSPPAPAGFAEKWLARQKELVEKYRPDLVYLDDTQLPFGSTGLEALAHYYAQSQAWHGKVDVVLTAKLLSAYQRRAMVEDIERGFSDRLRAEPWQTCTCIGDWHYNRARFDTKSYVPAEQVIQRLCDVVAKNGNLLLSIPLRGDGTIDSEEEKVVAGITRWMARNGEAAIHGSRPWHIYGEGPTRVGVGQMNEGKAGGFTPEDVRFTVKDGRLFAALLRWPEGPVTIAALGSRALPAVTIARATLIGGGPVMAERTGAGLTLTLPRAGVGDFVPVVALEGRGLA</sequence>
<comment type="caution">
    <text evidence="8">The sequence shown here is derived from an EMBL/GenBank/DDBJ whole genome shotgun (WGS) entry which is preliminary data.</text>
</comment>
<dbReference type="Gene3D" id="2.60.40.1180">
    <property type="entry name" value="Golgi alpha-mannosidase II"/>
    <property type="match status" value="1"/>
</dbReference>
<dbReference type="PROSITE" id="PS51318">
    <property type="entry name" value="TAT"/>
    <property type="match status" value="1"/>
</dbReference>
<evidence type="ECO:0000256" key="6">
    <source>
        <dbReference type="SAM" id="SignalP"/>
    </source>
</evidence>
<evidence type="ECO:0000256" key="4">
    <source>
        <dbReference type="ARBA" id="ARBA00022801"/>
    </source>
</evidence>
<evidence type="ECO:0000256" key="5">
    <source>
        <dbReference type="ARBA" id="ARBA00023295"/>
    </source>
</evidence>
<dbReference type="InterPro" id="IPR057739">
    <property type="entry name" value="Glyco_hydro_29_N"/>
</dbReference>